<evidence type="ECO:0000256" key="5">
    <source>
        <dbReference type="ARBA" id="ARBA00023237"/>
    </source>
</evidence>
<protein>
    <submittedName>
        <fullName evidence="8">RagB/SusD family nutrient uptake outer membrane protein</fullName>
    </submittedName>
</protein>
<keyword evidence="3" id="KW-0732">Signal</keyword>
<keyword evidence="4" id="KW-0472">Membrane</keyword>
<evidence type="ECO:0000313" key="8">
    <source>
        <dbReference type="EMBL" id="MDO1445883.1"/>
    </source>
</evidence>
<evidence type="ECO:0000256" key="3">
    <source>
        <dbReference type="ARBA" id="ARBA00022729"/>
    </source>
</evidence>
<dbReference type="SUPFAM" id="SSF48452">
    <property type="entry name" value="TPR-like"/>
    <property type="match status" value="1"/>
</dbReference>
<name>A0ABT8R3M8_9BACT</name>
<reference evidence="8" key="1">
    <citation type="submission" date="2023-07" db="EMBL/GenBank/DDBJ databases">
        <title>The genome sequence of Rhodocytophaga aerolata KACC 12507.</title>
        <authorList>
            <person name="Zhang X."/>
        </authorList>
    </citation>
    <scope>NUCLEOTIDE SEQUENCE</scope>
    <source>
        <strain evidence="8">KACC 12507</strain>
    </source>
</reference>
<comment type="similarity">
    <text evidence="2">Belongs to the SusD family.</text>
</comment>
<dbReference type="PROSITE" id="PS51257">
    <property type="entry name" value="PROKAR_LIPOPROTEIN"/>
    <property type="match status" value="1"/>
</dbReference>
<dbReference type="InterPro" id="IPR011990">
    <property type="entry name" value="TPR-like_helical_dom_sf"/>
</dbReference>
<dbReference type="Pfam" id="PF14322">
    <property type="entry name" value="SusD-like_3"/>
    <property type="match status" value="1"/>
</dbReference>
<dbReference type="CDD" id="cd08977">
    <property type="entry name" value="SusD"/>
    <property type="match status" value="1"/>
</dbReference>
<dbReference type="EMBL" id="JAUKPO010000002">
    <property type="protein sequence ID" value="MDO1445883.1"/>
    <property type="molecule type" value="Genomic_DNA"/>
</dbReference>
<dbReference type="RefSeq" id="WP_302036681.1">
    <property type="nucleotide sequence ID" value="NZ_JAUKPO010000002.1"/>
</dbReference>
<evidence type="ECO:0000256" key="2">
    <source>
        <dbReference type="ARBA" id="ARBA00006275"/>
    </source>
</evidence>
<feature type="domain" description="RagB/SusD" evidence="6">
    <location>
        <begin position="310"/>
        <end position="492"/>
    </location>
</feature>
<accession>A0ABT8R3M8</accession>
<dbReference type="Pfam" id="PF07980">
    <property type="entry name" value="SusD_RagB"/>
    <property type="match status" value="1"/>
</dbReference>
<evidence type="ECO:0000259" key="7">
    <source>
        <dbReference type="Pfam" id="PF14322"/>
    </source>
</evidence>
<evidence type="ECO:0000259" key="6">
    <source>
        <dbReference type="Pfam" id="PF07980"/>
    </source>
</evidence>
<proteinExistence type="inferred from homology"/>
<dbReference type="InterPro" id="IPR012944">
    <property type="entry name" value="SusD_RagB_dom"/>
</dbReference>
<gene>
    <name evidence="8" type="ORF">Q0590_06450</name>
</gene>
<dbReference type="Gene3D" id="1.25.40.390">
    <property type="match status" value="1"/>
</dbReference>
<evidence type="ECO:0000313" key="9">
    <source>
        <dbReference type="Proteomes" id="UP001168528"/>
    </source>
</evidence>
<keyword evidence="9" id="KW-1185">Reference proteome</keyword>
<comment type="caution">
    <text evidence="8">The sequence shown here is derived from an EMBL/GenBank/DDBJ whole genome shotgun (WGS) entry which is preliminary data.</text>
</comment>
<organism evidence="8 9">
    <name type="scientific">Rhodocytophaga aerolata</name>
    <dbReference type="NCBI Taxonomy" id="455078"/>
    <lineage>
        <taxon>Bacteria</taxon>
        <taxon>Pseudomonadati</taxon>
        <taxon>Bacteroidota</taxon>
        <taxon>Cytophagia</taxon>
        <taxon>Cytophagales</taxon>
        <taxon>Rhodocytophagaceae</taxon>
        <taxon>Rhodocytophaga</taxon>
    </lineage>
</organism>
<sequence>MKTYIKHILACALTGTLLLGTQSCGDDFLDQRPQGEEITPDFFSSAEGALKATNAIYWQLRQWPTHVFAFIGITSVTSDNADKGSDPGDAPFMGELDNFTFTPTNFFFNDFWNGQYAGIAKANEVIQRVPAIEMDEELKSRYIAEAKFLRAYFYFNLVRTFGGVPKILEVATENAEVIPRSSSQEIYALIKQDLTEAIAVLPEKSAYPQSELGRATKGAAKGFLAKVHMYLKEWPDVFRLTEEIVTSGEYDLSTPYQVIFTEAGENGKESVFEVQAAATPQCGLGSQYAEVQSVRGQIGWGFNTPSENLLNAYEPGDPRRDATILSRGETLSDGFTVAETAPNPRYNQKAYVGQNEPRSGCGIGDAGKNIRLLRYADILLMHTEAANELGNSAAATMALNMVRARAREDNPAILPDVVFVDQTQMRNAIWQERRVELAMEHDRFWDLVRQGRAAQVLQAAGKNFVAGKHELMPIPQSQIDASGGVLTQNPGY</sequence>
<feature type="domain" description="SusD-like N-terminal" evidence="7">
    <location>
        <begin position="100"/>
        <end position="228"/>
    </location>
</feature>
<dbReference type="Proteomes" id="UP001168528">
    <property type="component" value="Unassembled WGS sequence"/>
</dbReference>
<comment type="subcellular location">
    <subcellularLocation>
        <location evidence="1">Cell outer membrane</location>
    </subcellularLocation>
</comment>
<evidence type="ECO:0000256" key="4">
    <source>
        <dbReference type="ARBA" id="ARBA00023136"/>
    </source>
</evidence>
<keyword evidence="5" id="KW-0998">Cell outer membrane</keyword>
<dbReference type="InterPro" id="IPR033985">
    <property type="entry name" value="SusD-like_N"/>
</dbReference>
<evidence type="ECO:0000256" key="1">
    <source>
        <dbReference type="ARBA" id="ARBA00004442"/>
    </source>
</evidence>